<dbReference type="SMART" id="SM00382">
    <property type="entry name" value="AAA"/>
    <property type="match status" value="1"/>
</dbReference>
<dbReference type="PROSITE" id="PS00211">
    <property type="entry name" value="ABC_TRANSPORTER_1"/>
    <property type="match status" value="1"/>
</dbReference>
<accession>A0ABR9ZNQ0</accession>
<evidence type="ECO:0000259" key="4">
    <source>
        <dbReference type="PROSITE" id="PS50893"/>
    </source>
</evidence>
<protein>
    <submittedName>
        <fullName evidence="5">ATP-binding cassette domain-containing protein</fullName>
    </submittedName>
</protein>
<keyword evidence="3 5" id="KW-0067">ATP-binding</keyword>
<sequence>MAGIQLHNLSKIFKLKEEDVVALNKINLNIKDESFVTIVGKSGCGKTTLLRILSSLESKSEGEIVFTQGNTVITSPKIAIVFQEPRLMPWLTIRDNMKLSLIKIKNRHEVNRRVDHYLELLDLWRFQDAYPNQISGGMAQRVALGRTLCYEPDIILMDEPLGALDIYNRKILQDEIIKIFENCKKTIVFVTHDVDEALYMGQQVVVMNNGNLVNHMRISESHSKDMNSHEMKALKRALTHSIMDSRIIRNDFSA</sequence>
<dbReference type="SUPFAM" id="SSF52540">
    <property type="entry name" value="P-loop containing nucleoside triphosphate hydrolases"/>
    <property type="match status" value="1"/>
</dbReference>
<dbReference type="GO" id="GO:0005524">
    <property type="term" value="F:ATP binding"/>
    <property type="evidence" value="ECO:0007669"/>
    <property type="project" value="UniProtKB-KW"/>
</dbReference>
<evidence type="ECO:0000313" key="6">
    <source>
        <dbReference type="Proteomes" id="UP000614200"/>
    </source>
</evidence>
<dbReference type="PROSITE" id="PS50893">
    <property type="entry name" value="ABC_TRANSPORTER_2"/>
    <property type="match status" value="1"/>
</dbReference>
<dbReference type="InterPro" id="IPR050166">
    <property type="entry name" value="ABC_transporter_ATP-bind"/>
</dbReference>
<dbReference type="Pfam" id="PF00005">
    <property type="entry name" value="ABC_tran"/>
    <property type="match status" value="1"/>
</dbReference>
<comment type="caution">
    <text evidence="5">The sequence shown here is derived from an EMBL/GenBank/DDBJ whole genome shotgun (WGS) entry which is preliminary data.</text>
</comment>
<evidence type="ECO:0000256" key="1">
    <source>
        <dbReference type="ARBA" id="ARBA00022448"/>
    </source>
</evidence>
<dbReference type="InterPro" id="IPR003593">
    <property type="entry name" value="AAA+_ATPase"/>
</dbReference>
<organism evidence="5 6">
    <name type="scientific">Fusibacter ferrireducens</name>
    <dbReference type="NCBI Taxonomy" id="2785058"/>
    <lineage>
        <taxon>Bacteria</taxon>
        <taxon>Bacillati</taxon>
        <taxon>Bacillota</taxon>
        <taxon>Clostridia</taxon>
        <taxon>Eubacteriales</taxon>
        <taxon>Eubacteriales Family XII. Incertae Sedis</taxon>
        <taxon>Fusibacter</taxon>
    </lineage>
</organism>
<name>A0ABR9ZNQ0_9FIRM</name>
<dbReference type="Proteomes" id="UP000614200">
    <property type="component" value="Unassembled WGS sequence"/>
</dbReference>
<keyword evidence="2" id="KW-0547">Nucleotide-binding</keyword>
<dbReference type="RefSeq" id="WP_194700343.1">
    <property type="nucleotide sequence ID" value="NZ_JADKNH010000002.1"/>
</dbReference>
<dbReference type="InterPro" id="IPR027417">
    <property type="entry name" value="P-loop_NTPase"/>
</dbReference>
<dbReference type="InterPro" id="IPR017871">
    <property type="entry name" value="ABC_transporter-like_CS"/>
</dbReference>
<proteinExistence type="predicted"/>
<dbReference type="PANTHER" id="PTHR42788:SF13">
    <property type="entry name" value="ALIPHATIC SULFONATES IMPORT ATP-BINDING PROTEIN SSUB"/>
    <property type="match status" value="1"/>
</dbReference>
<evidence type="ECO:0000256" key="3">
    <source>
        <dbReference type="ARBA" id="ARBA00022840"/>
    </source>
</evidence>
<dbReference type="InterPro" id="IPR003439">
    <property type="entry name" value="ABC_transporter-like_ATP-bd"/>
</dbReference>
<reference evidence="5 6" key="1">
    <citation type="submission" date="2020-11" db="EMBL/GenBank/DDBJ databases">
        <title>Fusibacter basophilias sp. nov.</title>
        <authorList>
            <person name="Qiu D."/>
        </authorList>
    </citation>
    <scope>NUCLEOTIDE SEQUENCE [LARGE SCALE GENOMIC DNA]</scope>
    <source>
        <strain evidence="5 6">Q10-2</strain>
    </source>
</reference>
<evidence type="ECO:0000313" key="5">
    <source>
        <dbReference type="EMBL" id="MBF4692097.1"/>
    </source>
</evidence>
<feature type="domain" description="ABC transporter" evidence="4">
    <location>
        <begin position="4"/>
        <end position="234"/>
    </location>
</feature>
<dbReference type="PANTHER" id="PTHR42788">
    <property type="entry name" value="TAURINE IMPORT ATP-BINDING PROTEIN-RELATED"/>
    <property type="match status" value="1"/>
</dbReference>
<keyword evidence="1" id="KW-0813">Transport</keyword>
<gene>
    <name evidence="5" type="ORF">ISU02_03155</name>
</gene>
<evidence type="ECO:0000256" key="2">
    <source>
        <dbReference type="ARBA" id="ARBA00022741"/>
    </source>
</evidence>
<dbReference type="Gene3D" id="3.40.50.300">
    <property type="entry name" value="P-loop containing nucleotide triphosphate hydrolases"/>
    <property type="match status" value="1"/>
</dbReference>
<dbReference type="EMBL" id="JADKNH010000002">
    <property type="protein sequence ID" value="MBF4692097.1"/>
    <property type="molecule type" value="Genomic_DNA"/>
</dbReference>
<keyword evidence="6" id="KW-1185">Reference proteome</keyword>